<dbReference type="SMART" id="SM00341">
    <property type="entry name" value="HRDC"/>
    <property type="match status" value="1"/>
</dbReference>
<dbReference type="Proteomes" id="UP000186855">
    <property type="component" value="Unassembled WGS sequence"/>
</dbReference>
<dbReference type="GO" id="GO:0005829">
    <property type="term" value="C:cytosol"/>
    <property type="evidence" value="ECO:0007669"/>
    <property type="project" value="TreeGrafter"/>
</dbReference>
<protein>
    <submittedName>
        <fullName evidence="7">ATP-dependent DNA helicase</fullName>
    </submittedName>
</protein>
<dbReference type="InterPro" id="IPR044876">
    <property type="entry name" value="HRDC_dom_sf"/>
</dbReference>
<accession>A0A1Q8VY16</accession>
<dbReference type="InterPro" id="IPR000212">
    <property type="entry name" value="DNA_helicase_UvrD/REP"/>
</dbReference>
<feature type="region of interest" description="Disordered" evidence="5">
    <location>
        <begin position="61"/>
        <end position="101"/>
    </location>
</feature>
<proteinExistence type="predicted"/>
<dbReference type="InterPro" id="IPR027417">
    <property type="entry name" value="P-loop_NTPase"/>
</dbReference>
<evidence type="ECO:0000256" key="5">
    <source>
        <dbReference type="SAM" id="MobiDB-lite"/>
    </source>
</evidence>
<organism evidence="7 8">
    <name type="scientific">Actinomyces oris</name>
    <dbReference type="NCBI Taxonomy" id="544580"/>
    <lineage>
        <taxon>Bacteria</taxon>
        <taxon>Bacillati</taxon>
        <taxon>Actinomycetota</taxon>
        <taxon>Actinomycetes</taxon>
        <taxon>Actinomycetales</taxon>
        <taxon>Actinomycetaceae</taxon>
        <taxon>Actinomyces</taxon>
    </lineage>
</organism>
<keyword evidence="4" id="KW-0067">ATP-binding</keyword>
<evidence type="ECO:0000313" key="8">
    <source>
        <dbReference type="Proteomes" id="UP000186855"/>
    </source>
</evidence>
<name>A0A1Q8VY16_9ACTO</name>
<feature type="domain" description="HRDC" evidence="6">
    <location>
        <begin position="106"/>
        <end position="183"/>
    </location>
</feature>
<dbReference type="SUPFAM" id="SSF47819">
    <property type="entry name" value="HRDC-like"/>
    <property type="match status" value="1"/>
</dbReference>
<dbReference type="InterPro" id="IPR002121">
    <property type="entry name" value="HRDC_dom"/>
</dbReference>
<dbReference type="PANTHER" id="PTHR11070:SF69">
    <property type="entry name" value="ATP-DEPENDENT DNA HELICASE UVRD2"/>
    <property type="match status" value="1"/>
</dbReference>
<feature type="non-terminal residue" evidence="7">
    <location>
        <position position="1"/>
    </location>
</feature>
<dbReference type="Gene3D" id="3.40.50.300">
    <property type="entry name" value="P-loop containing nucleotide triphosphate hydrolases"/>
    <property type="match status" value="1"/>
</dbReference>
<dbReference type="InterPro" id="IPR010997">
    <property type="entry name" value="HRDC-like_sf"/>
</dbReference>
<keyword evidence="3 7" id="KW-0347">Helicase</keyword>
<dbReference type="GO" id="GO:0000725">
    <property type="term" value="P:recombinational repair"/>
    <property type="evidence" value="ECO:0007669"/>
    <property type="project" value="TreeGrafter"/>
</dbReference>
<dbReference type="GO" id="GO:0016787">
    <property type="term" value="F:hydrolase activity"/>
    <property type="evidence" value="ECO:0007669"/>
    <property type="project" value="UniProtKB-KW"/>
</dbReference>
<dbReference type="Gene3D" id="1.10.150.80">
    <property type="entry name" value="HRDC domain"/>
    <property type="match status" value="1"/>
</dbReference>
<dbReference type="GO" id="GO:0043138">
    <property type="term" value="F:3'-5' DNA helicase activity"/>
    <property type="evidence" value="ECO:0007669"/>
    <property type="project" value="TreeGrafter"/>
</dbReference>
<dbReference type="Pfam" id="PF00570">
    <property type="entry name" value="HRDC"/>
    <property type="match status" value="1"/>
</dbReference>
<dbReference type="GO" id="GO:0003677">
    <property type="term" value="F:DNA binding"/>
    <property type="evidence" value="ECO:0007669"/>
    <property type="project" value="InterPro"/>
</dbReference>
<dbReference type="GO" id="GO:0033202">
    <property type="term" value="C:DNA helicase complex"/>
    <property type="evidence" value="ECO:0007669"/>
    <property type="project" value="TreeGrafter"/>
</dbReference>
<comment type="caution">
    <text evidence="7">The sequence shown here is derived from an EMBL/GenBank/DDBJ whole genome shotgun (WGS) entry which is preliminary data.</text>
</comment>
<gene>
    <name evidence="7" type="ORF">BKH30_05525</name>
</gene>
<feature type="compositionally biased region" description="Basic and acidic residues" evidence="5">
    <location>
        <begin position="77"/>
        <end position="95"/>
    </location>
</feature>
<reference evidence="7 8" key="1">
    <citation type="submission" date="2016-12" db="EMBL/GenBank/DDBJ databases">
        <title>Genomic comparison of strains in the 'Actinomyces naeslundii' group.</title>
        <authorList>
            <person name="Mughal S.R."/>
            <person name="Do T."/>
            <person name="Gilbert S.C."/>
            <person name="Witherden E.A."/>
            <person name="Didelot X."/>
            <person name="Beighton D."/>
        </authorList>
    </citation>
    <scope>NUCLEOTIDE SEQUENCE [LARGE SCALE GENOMIC DNA]</scope>
    <source>
        <strain evidence="7 8">S24V</strain>
    </source>
</reference>
<evidence type="ECO:0000256" key="2">
    <source>
        <dbReference type="ARBA" id="ARBA00022801"/>
    </source>
</evidence>
<dbReference type="AlphaFoldDB" id="A0A1Q8VY16"/>
<dbReference type="InterPro" id="IPR014017">
    <property type="entry name" value="DNA_helicase_UvrD-like_C"/>
</dbReference>
<dbReference type="PROSITE" id="PS50967">
    <property type="entry name" value="HRDC"/>
    <property type="match status" value="1"/>
</dbReference>
<evidence type="ECO:0000313" key="7">
    <source>
        <dbReference type="EMBL" id="OLO53265.1"/>
    </source>
</evidence>
<evidence type="ECO:0000259" key="6">
    <source>
        <dbReference type="PROSITE" id="PS50967"/>
    </source>
</evidence>
<evidence type="ECO:0000256" key="3">
    <source>
        <dbReference type="ARBA" id="ARBA00022806"/>
    </source>
</evidence>
<dbReference type="EMBL" id="MSKI01000052">
    <property type="protein sequence ID" value="OLO53265.1"/>
    <property type="molecule type" value="Genomic_DNA"/>
</dbReference>
<dbReference type="PANTHER" id="PTHR11070">
    <property type="entry name" value="UVRD / RECB / PCRA DNA HELICASE FAMILY MEMBER"/>
    <property type="match status" value="1"/>
</dbReference>
<dbReference type="GO" id="GO:0005524">
    <property type="term" value="F:ATP binding"/>
    <property type="evidence" value="ECO:0007669"/>
    <property type="project" value="UniProtKB-KW"/>
</dbReference>
<dbReference type="Pfam" id="PF13361">
    <property type="entry name" value="UvrD_C"/>
    <property type="match status" value="1"/>
</dbReference>
<dbReference type="SUPFAM" id="SSF52540">
    <property type="entry name" value="P-loop containing nucleoside triphosphate hydrolases"/>
    <property type="match status" value="1"/>
</dbReference>
<keyword evidence="2" id="KW-0378">Hydrolase</keyword>
<evidence type="ECO:0000256" key="1">
    <source>
        <dbReference type="ARBA" id="ARBA00022741"/>
    </source>
</evidence>
<evidence type="ECO:0000256" key="4">
    <source>
        <dbReference type="ARBA" id="ARBA00022840"/>
    </source>
</evidence>
<sequence length="183" mass="20095">GLEWDAVILAGVCEGLLPISLAEGQAAIEEERRLLYVGVTRAREHLIISYARARNTGGRAARKPSRFLDGLWPTGHGAKDASRRQGRRSAKERSRQSAADFEANNDPRTIALFEELRAWRSQVAKERSRPAYTVFADATLRDIAVVKPTSLPQLSLIRGVGATKLQDYGGPVLALLRGFEAES</sequence>
<keyword evidence="1" id="KW-0547">Nucleotide-binding</keyword>